<comment type="caution">
    <text evidence="2">The sequence shown here is derived from an EMBL/GenBank/DDBJ whole genome shotgun (WGS) entry which is preliminary data.</text>
</comment>
<dbReference type="InterPro" id="IPR002156">
    <property type="entry name" value="RNaseH_domain"/>
</dbReference>
<feature type="domain" description="RNase H type-1" evidence="1">
    <location>
        <begin position="14"/>
        <end position="97"/>
    </location>
</feature>
<protein>
    <recommendedName>
        <fullName evidence="1">RNase H type-1 domain-containing protein</fullName>
    </recommendedName>
</protein>
<dbReference type="PANTHER" id="PTHR47723">
    <property type="entry name" value="OS05G0353850 PROTEIN"/>
    <property type="match status" value="1"/>
</dbReference>
<gene>
    <name evidence="2" type="ORF">F3Y22_tig00109923pilonHSYRG00018</name>
</gene>
<dbReference type="GO" id="GO:0004523">
    <property type="term" value="F:RNA-DNA hybrid ribonuclease activity"/>
    <property type="evidence" value="ECO:0007669"/>
    <property type="project" value="InterPro"/>
</dbReference>
<organism evidence="2">
    <name type="scientific">Hibiscus syriacus</name>
    <name type="common">Rose of Sharon</name>
    <dbReference type="NCBI Taxonomy" id="106335"/>
    <lineage>
        <taxon>Eukaryota</taxon>
        <taxon>Viridiplantae</taxon>
        <taxon>Streptophyta</taxon>
        <taxon>Embryophyta</taxon>
        <taxon>Tracheophyta</taxon>
        <taxon>Spermatophyta</taxon>
        <taxon>Magnoliopsida</taxon>
        <taxon>eudicotyledons</taxon>
        <taxon>Gunneridae</taxon>
        <taxon>Pentapetalae</taxon>
        <taxon>rosids</taxon>
        <taxon>malvids</taxon>
        <taxon>Malvales</taxon>
        <taxon>Malvaceae</taxon>
        <taxon>Malvoideae</taxon>
        <taxon>Hibiscus</taxon>
    </lineage>
</organism>
<dbReference type="InterPro" id="IPR036397">
    <property type="entry name" value="RNaseH_sf"/>
</dbReference>
<dbReference type="InterPro" id="IPR012337">
    <property type="entry name" value="RNaseH-like_sf"/>
</dbReference>
<dbReference type="Gene3D" id="3.30.420.10">
    <property type="entry name" value="Ribonuclease H-like superfamily/Ribonuclease H"/>
    <property type="match status" value="1"/>
</dbReference>
<dbReference type="CDD" id="cd06222">
    <property type="entry name" value="RNase_H_like"/>
    <property type="match status" value="1"/>
</dbReference>
<dbReference type="InterPro" id="IPR044730">
    <property type="entry name" value="RNase_H-like_dom_plant"/>
</dbReference>
<dbReference type="InterPro" id="IPR053151">
    <property type="entry name" value="RNase_H-like"/>
</dbReference>
<dbReference type="PANTHER" id="PTHR47723:SF19">
    <property type="entry name" value="POLYNUCLEOTIDYL TRANSFERASE, RIBONUCLEASE H-LIKE SUPERFAMILY PROTEIN"/>
    <property type="match status" value="1"/>
</dbReference>
<evidence type="ECO:0000313" key="2">
    <source>
        <dbReference type="EMBL" id="KAE8719956.1"/>
    </source>
</evidence>
<evidence type="ECO:0000259" key="1">
    <source>
        <dbReference type="Pfam" id="PF13456"/>
    </source>
</evidence>
<dbReference type="EMBL" id="VEPZ02000778">
    <property type="protein sequence ID" value="KAE8719956.1"/>
    <property type="molecule type" value="Genomic_DNA"/>
</dbReference>
<dbReference type="Pfam" id="PF13456">
    <property type="entry name" value="RVT_3"/>
    <property type="match status" value="1"/>
</dbReference>
<dbReference type="SUPFAM" id="SSF53098">
    <property type="entry name" value="Ribonuclease H-like"/>
    <property type="match status" value="1"/>
</dbReference>
<sequence length="133" mass="15075">MRHPQGRFFRNIGRCSAFHAEIWAILDGLKLASECDVRCIEVEVHNSEAVRILNTSSQSHDATNIRRIRELLKLNWKVNIVYGSREVNNVANSPAQSGRSYSLGLTILRQPPDGFQRLLYRHMTIGEAEVSTA</sequence>
<reference evidence="2" key="1">
    <citation type="submission" date="2019-09" db="EMBL/GenBank/DDBJ databases">
        <title>Draft genome information of white flower Hibiscus syriacus.</title>
        <authorList>
            <person name="Kim Y.-M."/>
        </authorList>
    </citation>
    <scope>NUCLEOTIDE SEQUENCE [LARGE SCALE GENOMIC DNA]</scope>
    <source>
        <strain evidence="2">YM2019G1</strain>
        <tissue evidence="2">Leaf</tissue>
    </source>
</reference>
<name>A0A6A3BSZ9_HIBSY</name>
<dbReference type="GO" id="GO:0003676">
    <property type="term" value="F:nucleic acid binding"/>
    <property type="evidence" value="ECO:0007669"/>
    <property type="project" value="InterPro"/>
</dbReference>
<accession>A0A6A3BSZ9</accession>
<proteinExistence type="predicted"/>
<dbReference type="AlphaFoldDB" id="A0A6A3BSZ9"/>